<dbReference type="Proteomes" id="UP000824089">
    <property type="component" value="Unassembled WGS sequence"/>
</dbReference>
<evidence type="ECO:0000313" key="1">
    <source>
        <dbReference type="EMBL" id="HIU29586.1"/>
    </source>
</evidence>
<organism evidence="1 2">
    <name type="scientific">Candidatus Egerieisoma faecipullorum</name>
    <dbReference type="NCBI Taxonomy" id="2840963"/>
    <lineage>
        <taxon>Bacteria</taxon>
        <taxon>Bacillati</taxon>
        <taxon>Bacillota</taxon>
        <taxon>Clostridia</taxon>
        <taxon>Eubacteriales</taxon>
        <taxon>Clostridiaceae</taxon>
        <taxon>Clostridiaceae incertae sedis</taxon>
        <taxon>Candidatus Egerieisoma</taxon>
    </lineage>
</organism>
<reference evidence="1" key="2">
    <citation type="journal article" date="2021" name="PeerJ">
        <title>Extensive microbial diversity within the chicken gut microbiome revealed by metagenomics and culture.</title>
        <authorList>
            <person name="Gilroy R."/>
            <person name="Ravi A."/>
            <person name="Getino M."/>
            <person name="Pursley I."/>
            <person name="Horton D.L."/>
            <person name="Alikhan N.F."/>
            <person name="Baker D."/>
            <person name="Gharbi K."/>
            <person name="Hall N."/>
            <person name="Watson M."/>
            <person name="Adriaenssens E.M."/>
            <person name="Foster-Nyarko E."/>
            <person name="Jarju S."/>
            <person name="Secka A."/>
            <person name="Antonio M."/>
            <person name="Oren A."/>
            <person name="Chaudhuri R.R."/>
            <person name="La Ragione R."/>
            <person name="Hildebrand F."/>
            <person name="Pallen M.J."/>
        </authorList>
    </citation>
    <scope>NUCLEOTIDE SEQUENCE</scope>
    <source>
        <strain evidence="1">CHK195-4489</strain>
    </source>
</reference>
<evidence type="ECO:0000313" key="2">
    <source>
        <dbReference type="Proteomes" id="UP000824089"/>
    </source>
</evidence>
<sequence length="70" mass="8043">MKYHNLQELLQNSRSSRTFFVSLPVELQCRLHEQSPYIHSAAELHAGVNALKALDRLSCLGKWNPKRDPV</sequence>
<dbReference type="AlphaFoldDB" id="A0A9D1LA61"/>
<gene>
    <name evidence="1" type="ORF">IAD50_04745</name>
</gene>
<protein>
    <submittedName>
        <fullName evidence="1">Uncharacterized protein</fullName>
    </submittedName>
</protein>
<reference evidence="1" key="1">
    <citation type="submission" date="2020-10" db="EMBL/GenBank/DDBJ databases">
        <authorList>
            <person name="Gilroy R."/>
        </authorList>
    </citation>
    <scope>NUCLEOTIDE SEQUENCE</scope>
    <source>
        <strain evidence="1">CHK195-4489</strain>
    </source>
</reference>
<name>A0A9D1LA61_9CLOT</name>
<accession>A0A9D1LA61</accession>
<dbReference type="EMBL" id="DVMM01000095">
    <property type="protein sequence ID" value="HIU29586.1"/>
    <property type="molecule type" value="Genomic_DNA"/>
</dbReference>
<comment type="caution">
    <text evidence="1">The sequence shown here is derived from an EMBL/GenBank/DDBJ whole genome shotgun (WGS) entry which is preliminary data.</text>
</comment>
<proteinExistence type="predicted"/>